<comment type="caution">
    <text evidence="1">The sequence shown here is derived from an EMBL/GenBank/DDBJ whole genome shotgun (WGS) entry which is preliminary data.</text>
</comment>
<protein>
    <submittedName>
        <fullName evidence="1">Uncharacterized protein</fullName>
    </submittedName>
</protein>
<keyword evidence="2" id="KW-1185">Reference proteome</keyword>
<accession>A0ABP2EJI6</accession>
<sequence length="41" mass="4717">MNPRHKPANLSGIYHSGNQISTPLYRQRFSIINKPHYPLGI</sequence>
<organism evidence="1 2">
    <name type="scientific">Yersinia mollaretii (strain ATCC 43969 / DSM 18520 / CIP 103324 / CNY 7263 / WAIP 204)</name>
    <dbReference type="NCBI Taxonomy" id="349967"/>
    <lineage>
        <taxon>Bacteria</taxon>
        <taxon>Pseudomonadati</taxon>
        <taxon>Pseudomonadota</taxon>
        <taxon>Gammaproteobacteria</taxon>
        <taxon>Enterobacterales</taxon>
        <taxon>Yersiniaceae</taxon>
        <taxon>Yersinia</taxon>
    </lineage>
</organism>
<evidence type="ECO:0000313" key="1">
    <source>
        <dbReference type="EMBL" id="EEQ12492.1"/>
    </source>
</evidence>
<evidence type="ECO:0000313" key="2">
    <source>
        <dbReference type="Proteomes" id="UP000003027"/>
    </source>
</evidence>
<gene>
    <name evidence="1" type="ORF">ymoll0001_11630</name>
</gene>
<dbReference type="Proteomes" id="UP000003027">
    <property type="component" value="Unassembled WGS sequence"/>
</dbReference>
<dbReference type="EMBL" id="AALD02000001">
    <property type="protein sequence ID" value="EEQ12492.1"/>
    <property type="molecule type" value="Genomic_DNA"/>
</dbReference>
<reference evidence="1" key="1">
    <citation type="submission" date="2008-12" db="EMBL/GenBank/DDBJ databases">
        <title>Annotation of the Yersinia mollaretii ATCC 43969 genome.</title>
        <authorList>
            <person name="Read T.D."/>
            <person name="Akmal A."/>
            <person name="Bishop-Lilly K."/>
            <person name="Chen P.E."/>
            <person name="Cook C."/>
            <person name="Kiley M.P."/>
            <person name="Lentz S."/>
            <person name="Mateczun A."/>
            <person name="Nagarajan N."/>
            <person name="Nolan N."/>
            <person name="Osborne B.I."/>
            <person name="Pop M."/>
            <person name="Sozhamannan S."/>
            <person name="Stewart A.C."/>
            <person name="Sulakvelidze A."/>
            <person name="Thomason B."/>
            <person name="Willner K."/>
            <person name="Zwick M.E."/>
        </authorList>
    </citation>
    <scope>NUCLEOTIDE SEQUENCE [LARGE SCALE GENOMIC DNA]</scope>
    <source>
        <strain evidence="1">ATCC 43969</strain>
    </source>
</reference>
<name>A0ABP2EJI6_YERMW</name>
<proteinExistence type="predicted"/>